<dbReference type="EMBL" id="CP060436">
    <property type="protein sequence ID" value="QPM89159.1"/>
    <property type="molecule type" value="Genomic_DNA"/>
</dbReference>
<gene>
    <name evidence="4" type="ORF">PSAL_003700</name>
</gene>
<dbReference type="RefSeq" id="WP_119837935.1">
    <property type="nucleotide sequence ID" value="NZ_CP060436.1"/>
</dbReference>
<organism evidence="4 5">
    <name type="scientific">Pseudooceanicola algae</name>
    <dbReference type="NCBI Taxonomy" id="1537215"/>
    <lineage>
        <taxon>Bacteria</taxon>
        <taxon>Pseudomonadati</taxon>
        <taxon>Pseudomonadota</taxon>
        <taxon>Alphaproteobacteria</taxon>
        <taxon>Rhodobacterales</taxon>
        <taxon>Paracoccaceae</taxon>
        <taxon>Pseudooceanicola</taxon>
    </lineage>
</organism>
<keyword evidence="5" id="KW-1185">Reference proteome</keyword>
<sequence length="1122" mass="118443">MTFMLKDTGTVDPNGPLSHAVPERAERVAAQFRLDQVSTDSMGLQSAHVERTLLSEIQGAIGPDPDAPAPTRPYRSSEKAFQVDRARALRQVADLRAFDPDTFGSLPTTPEEFDREVLRRRRAELDDLMDLLQAAPSGGWAPELAGSLGAGIWDPWTALTLPFGAAGRLSVPMTAAIEGVAGAAGEALSLPDQFRAARELGMPDPNVPLQLAFAAGLSGALGGAGAAAGRYIQYRRTGRAAGQAARPSAEAPLEFGAALDEADGEMLQARADGRPALASPQDGPAADRAPAPGQPLTMGDFDFSATGNASPRGNRIGYVFGRLLERGVDPHLAAGFLGNFVAESGPGLDTAAIGDNGNALGMAQWNGPRRRELERFAQSRGKPATDLDTQIDFLFHELETSEAKPWARIREARDAGEAARLISDLFERPGTPHLPRRLGAARSIMTQYSQGGVPRWTGPLELPDDAPAAGFSGYRTSRAYTGTGEMTVGDDMRVSVEYQVVDLADLRQATGDLQPRDRARAASDAWVTDTAARLDPARLMDSPEADRGAPLVGPDNIIESGNGRVRAIGRAYELGSDRAAAYRQQIEERTGATIPEGIERPVLIARRTSALDDAARRQLVVDAQDSGVARMTATERAQIGQRALGHDLLQRLDPDRVLTSAENRDFARAFAARFPRSERNAFIDEKGNLSIDGVRQMQDSLFARAYEAMDILARYVEAAPGELRSLMDALSAAAPRIARLRAAIAAGDVSPEMDITPFLLDAVRLIAGAREVATAEGGKLAEIVEEALASVDLLDGGAVAPLTAALVRKIMPGGRQASARAITDFLNRYADEALAAGQGGGLLGAPGPLDVLKAVDRASFGDLTETGRPSSPEARPVTVGALAEGASFDQGATSEGALIGDAQAERGLRESAAAQAGPPPVSAGRLSDEEHDAVEAWLETQVRAGSPLDRDAQGRIDRSYRANGDEDVAGDIRAGLTPAPVEMTLYRGQALDEAAAGGLLSFSLSRATAEGFGRLVEVKIPAGTPIYSPRSGISGGEILIPVEEARRLIPELDDAPTAGPAGSAGSADPEDALSIDDFRGVAEVEFRNPDKTVHSLQDILADLDADEDLETVLEICPTGRPA</sequence>
<evidence type="ECO:0000259" key="3">
    <source>
        <dbReference type="Pfam" id="PF18763"/>
    </source>
</evidence>
<dbReference type="Pfam" id="PF18763">
    <property type="entry name" value="ddrB-ParB"/>
    <property type="match status" value="1"/>
</dbReference>
<dbReference type="KEGG" id="palw:PSAL_003700"/>
<dbReference type="InterPro" id="IPR041398">
    <property type="entry name" value="DdrB_dom"/>
</dbReference>
<feature type="domain" description="DdrB-like" evidence="3">
    <location>
        <begin position="490"/>
        <end position="607"/>
    </location>
</feature>
<dbReference type="AlphaFoldDB" id="A0A418SK47"/>
<name>A0A418SK47_9RHOB</name>
<feature type="region of interest" description="Disordered" evidence="1">
    <location>
        <begin position="908"/>
        <end position="930"/>
    </location>
</feature>
<feature type="domain" description="Phage tail lysozyme" evidence="2">
    <location>
        <begin position="317"/>
        <end position="447"/>
    </location>
</feature>
<evidence type="ECO:0000313" key="4">
    <source>
        <dbReference type="EMBL" id="QPM89159.1"/>
    </source>
</evidence>
<evidence type="ECO:0008006" key="6">
    <source>
        <dbReference type="Google" id="ProtNLM"/>
    </source>
</evidence>
<dbReference type="Proteomes" id="UP000283786">
    <property type="component" value="Chromosome"/>
</dbReference>
<protein>
    <recommendedName>
        <fullName evidence="6">Phage tail lysozyme domain-containing protein</fullName>
    </recommendedName>
</protein>
<feature type="region of interest" description="Disordered" evidence="1">
    <location>
        <begin position="274"/>
        <end position="307"/>
    </location>
</feature>
<reference evidence="4 5" key="1">
    <citation type="submission" date="2020-08" db="EMBL/GenBank/DDBJ databases">
        <title>Genome sequence of Rhodobacteraceae bacterium Lw-13e.</title>
        <authorList>
            <person name="Poehlein A."/>
            <person name="Wolter L."/>
            <person name="Daniel R."/>
            <person name="Brinkhoff T."/>
        </authorList>
    </citation>
    <scope>NUCLEOTIDE SEQUENCE [LARGE SCALE GENOMIC DNA]</scope>
    <source>
        <strain evidence="4 5">Lw-13e</strain>
    </source>
</reference>
<dbReference type="Pfam" id="PF18013">
    <property type="entry name" value="Phage_lysozyme2"/>
    <property type="match status" value="1"/>
</dbReference>
<evidence type="ECO:0000313" key="5">
    <source>
        <dbReference type="Proteomes" id="UP000283786"/>
    </source>
</evidence>
<feature type="region of interest" description="Disordered" evidence="1">
    <location>
        <begin position="59"/>
        <end position="78"/>
    </location>
</feature>
<feature type="compositionally biased region" description="Low complexity" evidence="1">
    <location>
        <begin position="280"/>
        <end position="295"/>
    </location>
</feature>
<dbReference type="InterPro" id="IPR041219">
    <property type="entry name" value="Phage_lysozyme2"/>
</dbReference>
<proteinExistence type="predicted"/>
<feature type="region of interest" description="Disordered" evidence="1">
    <location>
        <begin position="1053"/>
        <end position="1072"/>
    </location>
</feature>
<accession>A0A418SK47</accession>
<dbReference type="Gene3D" id="1.10.530.10">
    <property type="match status" value="1"/>
</dbReference>
<evidence type="ECO:0000259" key="2">
    <source>
        <dbReference type="Pfam" id="PF18013"/>
    </source>
</evidence>
<dbReference type="OrthoDB" id="9805070at2"/>
<evidence type="ECO:0000256" key="1">
    <source>
        <dbReference type="SAM" id="MobiDB-lite"/>
    </source>
</evidence>
<feature type="compositionally biased region" description="Low complexity" evidence="1">
    <location>
        <begin position="1055"/>
        <end position="1067"/>
    </location>
</feature>